<feature type="transmembrane region" description="Helical" evidence="6">
    <location>
        <begin position="12"/>
        <end position="34"/>
    </location>
</feature>
<dbReference type="EMBL" id="CP042913">
    <property type="protein sequence ID" value="QEG35658.1"/>
    <property type="molecule type" value="Genomic_DNA"/>
</dbReference>
<dbReference type="PANTHER" id="PTHR42723">
    <property type="entry name" value="CHLOROPHYLL SYNTHASE"/>
    <property type="match status" value="1"/>
</dbReference>
<evidence type="ECO:0000256" key="1">
    <source>
        <dbReference type="ARBA" id="ARBA00004141"/>
    </source>
</evidence>
<dbReference type="PANTHER" id="PTHR42723:SF1">
    <property type="entry name" value="CHLOROPHYLL SYNTHASE, CHLOROPLASTIC"/>
    <property type="match status" value="1"/>
</dbReference>
<evidence type="ECO:0000256" key="6">
    <source>
        <dbReference type="SAM" id="Phobius"/>
    </source>
</evidence>
<dbReference type="InterPro" id="IPR044878">
    <property type="entry name" value="UbiA_sf"/>
</dbReference>
<keyword evidence="4 6" id="KW-1133">Transmembrane helix</keyword>
<feature type="transmembrane region" description="Helical" evidence="6">
    <location>
        <begin position="224"/>
        <end position="244"/>
    </location>
</feature>
<dbReference type="InterPro" id="IPR050475">
    <property type="entry name" value="Prenyltransferase_related"/>
</dbReference>
<reference evidence="7 8" key="1">
    <citation type="submission" date="2019-08" db="EMBL/GenBank/DDBJ databases">
        <title>Deep-cultivation of Planctomycetes and their phenomic and genomic characterization uncovers novel biology.</title>
        <authorList>
            <person name="Wiegand S."/>
            <person name="Jogler M."/>
            <person name="Boedeker C."/>
            <person name="Pinto D."/>
            <person name="Vollmers J."/>
            <person name="Rivas-Marin E."/>
            <person name="Kohn T."/>
            <person name="Peeters S.H."/>
            <person name="Heuer A."/>
            <person name="Rast P."/>
            <person name="Oberbeckmann S."/>
            <person name="Bunk B."/>
            <person name="Jeske O."/>
            <person name="Meyerdierks A."/>
            <person name="Storesund J.E."/>
            <person name="Kallscheuer N."/>
            <person name="Luecker S."/>
            <person name="Lage O.M."/>
            <person name="Pohl T."/>
            <person name="Merkel B.J."/>
            <person name="Hornburger P."/>
            <person name="Mueller R.-W."/>
            <person name="Bruemmer F."/>
            <person name="Labrenz M."/>
            <person name="Spormann A.M."/>
            <person name="Op den Camp H."/>
            <person name="Overmann J."/>
            <person name="Amann R."/>
            <person name="Jetten M.S.M."/>
            <person name="Mascher T."/>
            <person name="Medema M.H."/>
            <person name="Devos D.P."/>
            <person name="Kaster A.-K."/>
            <person name="Ovreas L."/>
            <person name="Rohde M."/>
            <person name="Galperin M.Y."/>
            <person name="Jogler C."/>
        </authorList>
    </citation>
    <scope>NUCLEOTIDE SEQUENCE [LARGE SCALE GENOMIC DNA]</scope>
    <source>
        <strain evidence="7 8">Pr1d</strain>
    </source>
</reference>
<dbReference type="GO" id="GO:0016765">
    <property type="term" value="F:transferase activity, transferring alkyl or aryl (other than methyl) groups"/>
    <property type="evidence" value="ECO:0007669"/>
    <property type="project" value="InterPro"/>
</dbReference>
<dbReference type="OrthoDB" id="2908954at2"/>
<dbReference type="RefSeq" id="WP_148074151.1">
    <property type="nucleotide sequence ID" value="NZ_CP042913.1"/>
</dbReference>
<proteinExistence type="predicted"/>
<dbReference type="CDD" id="cd13964">
    <property type="entry name" value="PT_UbiA_1"/>
    <property type="match status" value="1"/>
</dbReference>
<dbReference type="Pfam" id="PF01040">
    <property type="entry name" value="UbiA"/>
    <property type="match status" value="1"/>
</dbReference>
<feature type="transmembrane region" description="Helical" evidence="6">
    <location>
        <begin position="199"/>
        <end position="218"/>
    </location>
</feature>
<dbReference type="Gene3D" id="1.10.357.140">
    <property type="entry name" value="UbiA prenyltransferase"/>
    <property type="match status" value="1"/>
</dbReference>
<dbReference type="KEGG" id="bgok:Pr1d_29600"/>
<keyword evidence="5 6" id="KW-0472">Membrane</keyword>
<evidence type="ECO:0000256" key="5">
    <source>
        <dbReference type="ARBA" id="ARBA00023136"/>
    </source>
</evidence>
<name>A0A5B9Q9V2_9BACT</name>
<dbReference type="AlphaFoldDB" id="A0A5B9Q9V2"/>
<feature type="transmembrane region" description="Helical" evidence="6">
    <location>
        <begin position="264"/>
        <end position="293"/>
    </location>
</feature>
<feature type="transmembrane region" description="Helical" evidence="6">
    <location>
        <begin position="89"/>
        <end position="107"/>
    </location>
</feature>
<keyword evidence="3 6" id="KW-0812">Transmembrane</keyword>
<keyword evidence="8" id="KW-1185">Reference proteome</keyword>
<protein>
    <submittedName>
        <fullName evidence="7">Prenyltransferase</fullName>
    </submittedName>
</protein>
<accession>A0A5B9Q9V2</accession>
<evidence type="ECO:0000256" key="4">
    <source>
        <dbReference type="ARBA" id="ARBA00022989"/>
    </source>
</evidence>
<evidence type="ECO:0000313" key="8">
    <source>
        <dbReference type="Proteomes" id="UP000323917"/>
    </source>
</evidence>
<evidence type="ECO:0000256" key="3">
    <source>
        <dbReference type="ARBA" id="ARBA00022692"/>
    </source>
</evidence>
<gene>
    <name evidence="7" type="ORF">Pr1d_29600</name>
</gene>
<evidence type="ECO:0000313" key="7">
    <source>
        <dbReference type="EMBL" id="QEG35658.1"/>
    </source>
</evidence>
<feature type="transmembrane region" description="Helical" evidence="6">
    <location>
        <begin position="41"/>
        <end position="61"/>
    </location>
</feature>
<keyword evidence="7" id="KW-0808">Transferase</keyword>
<dbReference type="GO" id="GO:0016020">
    <property type="term" value="C:membrane"/>
    <property type="evidence" value="ECO:0007669"/>
    <property type="project" value="UniProtKB-SubCell"/>
</dbReference>
<comment type="subcellular location">
    <subcellularLocation>
        <location evidence="1">Membrane</location>
        <topology evidence="1">Multi-pass membrane protein</topology>
    </subcellularLocation>
</comment>
<evidence type="ECO:0000256" key="2">
    <source>
        <dbReference type="ARBA" id="ARBA00022475"/>
    </source>
</evidence>
<dbReference type="Proteomes" id="UP000323917">
    <property type="component" value="Chromosome"/>
</dbReference>
<dbReference type="InterPro" id="IPR000537">
    <property type="entry name" value="UbiA_prenyltransferase"/>
</dbReference>
<sequence>MSRAGIDWRAWWQLLRAANVFTAMSNVIAGFLLVQRDWQPLGPLLLLILSSVCLYEAGMVLNDVFDAELDAVERPERPIPSGRISKENAYWVGLVLLGGGNIAALFASVTIGQYLPIMFAIALSWKIWSYNAWEKSTSWGPLAMSTCRGLNVLLGASIATSLVGGVIMAGFLVGGVCFHTYGLTLISRSEAGSLKHIELTTGIGVVIAGLAWIAALPFTIGDLGIPVVAWFGVCILLLIIELLLARQLLTNPSQSCIRQTVGTLILMFIPLDAAASALAAGWSAGFCVLLLLLPVRLLSRWTGQT</sequence>
<organism evidence="7 8">
    <name type="scientific">Bythopirellula goksoeyrii</name>
    <dbReference type="NCBI Taxonomy" id="1400387"/>
    <lineage>
        <taxon>Bacteria</taxon>
        <taxon>Pseudomonadati</taxon>
        <taxon>Planctomycetota</taxon>
        <taxon>Planctomycetia</taxon>
        <taxon>Pirellulales</taxon>
        <taxon>Lacipirellulaceae</taxon>
        <taxon>Bythopirellula</taxon>
    </lineage>
</organism>
<keyword evidence="2" id="KW-1003">Cell membrane</keyword>
<feature type="transmembrane region" description="Helical" evidence="6">
    <location>
        <begin position="153"/>
        <end position="178"/>
    </location>
</feature>